<dbReference type="RefSeq" id="XP_066078715.1">
    <property type="nucleotide sequence ID" value="XM_066222618.1"/>
</dbReference>
<evidence type="ECO:0000259" key="6">
    <source>
        <dbReference type="PROSITE" id="PS50069"/>
    </source>
</evidence>
<dbReference type="Pfam" id="PF26557">
    <property type="entry name" value="Cullin_AB"/>
    <property type="match status" value="1"/>
</dbReference>
<dbReference type="InterPro" id="IPR036388">
    <property type="entry name" value="WH-like_DNA-bd_sf"/>
</dbReference>
<evidence type="ECO:0000313" key="8">
    <source>
        <dbReference type="Proteomes" id="UP001355207"/>
    </source>
</evidence>
<dbReference type="Pfam" id="PF10557">
    <property type="entry name" value="Cullin_Nedd8"/>
    <property type="match status" value="1"/>
</dbReference>
<reference evidence="7 8" key="1">
    <citation type="submission" date="2024-01" db="EMBL/GenBank/DDBJ databases">
        <title>Comparative genomics of Cryptococcus and Kwoniella reveals pathogenesis evolution and contrasting modes of karyotype evolution via chromosome fusion or intercentromeric recombination.</title>
        <authorList>
            <person name="Coelho M.A."/>
            <person name="David-Palma M."/>
            <person name="Shea T."/>
            <person name="Bowers K."/>
            <person name="McGinley-Smith S."/>
            <person name="Mohammad A.W."/>
            <person name="Gnirke A."/>
            <person name="Yurkov A.M."/>
            <person name="Nowrousian M."/>
            <person name="Sun S."/>
            <person name="Cuomo C.A."/>
            <person name="Heitman J."/>
        </authorList>
    </citation>
    <scope>NUCLEOTIDE SEQUENCE [LARGE SCALE GENOMIC DNA]</scope>
    <source>
        <strain evidence="7 8">CBS 6074</strain>
    </source>
</reference>
<evidence type="ECO:0000256" key="5">
    <source>
        <dbReference type="RuleBase" id="RU003829"/>
    </source>
</evidence>
<dbReference type="Gene3D" id="1.10.10.10">
    <property type="entry name" value="Winged helix-like DNA-binding domain superfamily/Winged helix DNA-binding domain"/>
    <property type="match status" value="1"/>
</dbReference>
<dbReference type="FunFam" id="1.10.10.10:FF:000014">
    <property type="entry name" value="Cullin 1"/>
    <property type="match status" value="1"/>
</dbReference>
<evidence type="ECO:0000256" key="4">
    <source>
        <dbReference type="PROSITE-ProRule" id="PRU00330"/>
    </source>
</evidence>
<name>A0AAX4K4C9_9TREE</name>
<keyword evidence="2" id="KW-1017">Isopeptide bond</keyword>
<dbReference type="AlphaFoldDB" id="A0AAX4K4C9"/>
<dbReference type="SUPFAM" id="SSF46785">
    <property type="entry name" value="Winged helix' DNA-binding domain"/>
    <property type="match status" value="1"/>
</dbReference>
<dbReference type="GO" id="GO:0006511">
    <property type="term" value="P:ubiquitin-dependent protein catabolic process"/>
    <property type="evidence" value="ECO:0007669"/>
    <property type="project" value="InterPro"/>
</dbReference>
<proteinExistence type="inferred from homology"/>
<evidence type="ECO:0000256" key="3">
    <source>
        <dbReference type="ARBA" id="ARBA00022843"/>
    </source>
</evidence>
<evidence type="ECO:0000313" key="7">
    <source>
        <dbReference type="EMBL" id="WWC91953.1"/>
    </source>
</evidence>
<dbReference type="InterPro" id="IPR045093">
    <property type="entry name" value="Cullin"/>
</dbReference>
<feature type="domain" description="Cullin family profile" evidence="6">
    <location>
        <begin position="460"/>
        <end position="695"/>
    </location>
</feature>
<dbReference type="InterPro" id="IPR001373">
    <property type="entry name" value="Cullin_N"/>
</dbReference>
<dbReference type="PROSITE" id="PS50069">
    <property type="entry name" value="CULLIN_2"/>
    <property type="match status" value="1"/>
</dbReference>
<dbReference type="InterPro" id="IPR036390">
    <property type="entry name" value="WH_DNA-bd_sf"/>
</dbReference>
<dbReference type="EMBL" id="CP144106">
    <property type="protein sequence ID" value="WWC91953.1"/>
    <property type="molecule type" value="Genomic_DNA"/>
</dbReference>
<accession>A0AAX4K4C9</accession>
<dbReference type="SMART" id="SM00182">
    <property type="entry name" value="CULLIN"/>
    <property type="match status" value="1"/>
</dbReference>
<dbReference type="InterPro" id="IPR059120">
    <property type="entry name" value="Cullin-like_AB"/>
</dbReference>
<sequence length="826" mass="93621">MSSLIVLPSRTDAFSAYQPSKNAHTDFISAVDLGRGGSSSGSKDGVKTVKLSVTVKPTSRPQSNLLNDLLASIPAILSGKSTDLSYHTLSHTCHTLVLQPHSLGSSLYYRIKEELEKSASGVVREWRGSIMSKQEGWLNRLVEGWKSWEKRVDLLSAIFVYLDRVYSNSNNGIASIKELSISIFRKSIWDNEIISEKTRSDVLAWSTKERESEQPLEDIRPTIKSTSKLSKLLGTFDQSISKSYLQHTTEHYCSNAEYYLNQVEQDGDEKMKPGKYIEWVLEKVIEEKERAIACLSNEVSEQAVTVVRKEAGEKVANRIIRKALDECMDELDIAALTRLYTFSTDINSFPLLVTSLEDHLEARLKTLISNPENDAQMIDGTLKMKRFSDKAITGLFEISSSLDNVISEDSEVKDVFAVEEDEKNEKELAENKRIKRNRQFELEEASRVGFKKGLGSRQNAPAEWIAKHLDLAMRKGPSLSDSEFNSHLDEIIALIGFTKDKDVFKAFYSTQLAKRLLLGRSASDDMERNMIAKLQKEMGEEFTSGDIMMKDLTLSETLVKSYQSVQAKDPEQYKDAGNFTANVLTESAWPAYPLLKDGWNFTLPPNLQSSIDLFTSWYSTQHKNRQLSWRFQLSTVTLTARFPASGNTKYEIGVSLFQAVVLLLFNDEDTLDFKSIQSRTGIETQELIRTLQSLALGRKGTRVLLKKPPGKEVKPTDIFAWNKGFTSERIKFKINGIQQDMSAEESKKTNEQVHIDRVSVLEATIVRIMKGKKKLSLQLLIDNVVSDVVKRFPPDVKEIKKRVESLIEREFLMRDEEERGMLHYLA</sequence>
<keyword evidence="8" id="KW-1185">Reference proteome</keyword>
<dbReference type="SUPFAM" id="SSF74788">
    <property type="entry name" value="Cullin repeat-like"/>
    <property type="match status" value="1"/>
</dbReference>
<evidence type="ECO:0000256" key="1">
    <source>
        <dbReference type="ARBA" id="ARBA00006019"/>
    </source>
</evidence>
<evidence type="ECO:0000256" key="2">
    <source>
        <dbReference type="ARBA" id="ARBA00022499"/>
    </source>
</evidence>
<dbReference type="Gene3D" id="1.20.1310.10">
    <property type="entry name" value="Cullin Repeats"/>
    <property type="match status" value="4"/>
</dbReference>
<dbReference type="Proteomes" id="UP001355207">
    <property type="component" value="Chromosome 9"/>
</dbReference>
<dbReference type="Pfam" id="PF00888">
    <property type="entry name" value="Cullin"/>
    <property type="match status" value="1"/>
</dbReference>
<dbReference type="PANTHER" id="PTHR11932">
    <property type="entry name" value="CULLIN"/>
    <property type="match status" value="1"/>
</dbReference>
<keyword evidence="3" id="KW-0832">Ubl conjugation</keyword>
<comment type="similarity">
    <text evidence="1 4 5">Belongs to the cullin family.</text>
</comment>
<dbReference type="GeneID" id="91097574"/>
<dbReference type="InterPro" id="IPR016158">
    <property type="entry name" value="Cullin_homology"/>
</dbReference>
<dbReference type="Gene3D" id="3.30.230.130">
    <property type="entry name" value="Cullin, Chain C, Domain 2"/>
    <property type="match status" value="1"/>
</dbReference>
<dbReference type="InterPro" id="IPR036317">
    <property type="entry name" value="Cullin_homology_sf"/>
</dbReference>
<dbReference type="SUPFAM" id="SSF75632">
    <property type="entry name" value="Cullin homology domain"/>
    <property type="match status" value="1"/>
</dbReference>
<dbReference type="SMART" id="SM00884">
    <property type="entry name" value="Cullin_Nedd8"/>
    <property type="match status" value="1"/>
</dbReference>
<dbReference type="InterPro" id="IPR019559">
    <property type="entry name" value="Cullin_neddylation_domain"/>
</dbReference>
<protein>
    <recommendedName>
        <fullName evidence="6">Cullin family profile domain-containing protein</fullName>
    </recommendedName>
</protein>
<dbReference type="InterPro" id="IPR016159">
    <property type="entry name" value="Cullin_repeat-like_dom_sf"/>
</dbReference>
<organism evidence="7 8">
    <name type="scientific">Kwoniella dendrophila CBS 6074</name>
    <dbReference type="NCBI Taxonomy" id="1295534"/>
    <lineage>
        <taxon>Eukaryota</taxon>
        <taxon>Fungi</taxon>
        <taxon>Dikarya</taxon>
        <taxon>Basidiomycota</taxon>
        <taxon>Agaricomycotina</taxon>
        <taxon>Tremellomycetes</taxon>
        <taxon>Tremellales</taxon>
        <taxon>Cryptococcaceae</taxon>
        <taxon>Kwoniella</taxon>
    </lineage>
</organism>
<gene>
    <name evidence="7" type="ORF">L201_006905</name>
</gene>
<dbReference type="GO" id="GO:0031625">
    <property type="term" value="F:ubiquitin protein ligase binding"/>
    <property type="evidence" value="ECO:0007669"/>
    <property type="project" value="InterPro"/>
</dbReference>